<organism evidence="1">
    <name type="scientific">Lyngbya confervoides BDU141951</name>
    <dbReference type="NCBI Taxonomy" id="1574623"/>
    <lineage>
        <taxon>Bacteria</taxon>
        <taxon>Bacillati</taxon>
        <taxon>Cyanobacteriota</taxon>
        <taxon>Cyanophyceae</taxon>
        <taxon>Oscillatoriophycideae</taxon>
        <taxon>Oscillatoriales</taxon>
        <taxon>Microcoleaceae</taxon>
        <taxon>Lyngbya</taxon>
    </lineage>
</organism>
<dbReference type="InterPro" id="IPR024983">
    <property type="entry name" value="CHAT_dom"/>
</dbReference>
<dbReference type="PROSITE" id="PS50006">
    <property type="entry name" value="FHA_DOMAIN"/>
    <property type="match status" value="1"/>
</dbReference>
<gene>
    <name evidence="1" type="ORF">QQ91_014620</name>
</gene>
<dbReference type="SMART" id="SM00240">
    <property type="entry name" value="FHA"/>
    <property type="match status" value="1"/>
</dbReference>
<dbReference type="InterPro" id="IPR000253">
    <property type="entry name" value="FHA_dom"/>
</dbReference>
<dbReference type="Pfam" id="PF12770">
    <property type="entry name" value="CHAT"/>
    <property type="match status" value="1"/>
</dbReference>
<sequence>MSEPTRLRIAIDRLANATTPHYAIWVVEAPYPGGYVHHDRPWSDELNQLWQSWLELFSLRGLPPVPHVPASYVPQMVTPELLKSPDGKVQGYSGRLMQTLGVKLWQWLFDGAIKGSLDQSLGIAMGQGNPLSLCLDIRDPDLIGLPWEIMQPQPGRQAMSLNEYVRFSRTTSDVDPLAEIRLDQELKILLVLGEPDVPGDRDSADTLQLEAEAQLLKRILTGESTSGLQARTGAPCQVDVLVRPRASELIKAIDRGEYNVFFYAGHGVPAPDGGLIYLQAESTLNGTELAQLLLLNQVKLAVFNTCWGARPDQQEQRPIPRSSLAEVLLHHGVPAVIAMRDAIADEEALSFIQVFSQALAERNSVDRAVAIARQQLLTLYKFNQPAWTLPVLYRHPDFDSQVLADQDTDITRLPGEACSNTPLAVIRAVDEPHLAWYLYGSMLRIGRRPENDLVIPEPWVSGHHAEIFCRQTNTPDGAQSMAYYLRDDSRYGTFCEQQGTWQQLHRTEICLQSGTRLRFGSPQGRLMEFVVEA</sequence>
<proteinExistence type="predicted"/>
<comment type="caution">
    <text evidence="1">The sequence shown here is derived from an EMBL/GenBank/DDBJ whole genome shotgun (WGS) entry which is preliminary data.</text>
</comment>
<protein>
    <submittedName>
        <fullName evidence="1">CHAT domain-containing protein</fullName>
    </submittedName>
</protein>
<reference evidence="1" key="1">
    <citation type="submission" date="2014-11" db="EMBL/GenBank/DDBJ databases">
        <authorList>
            <person name="Malar M.C."/>
            <person name="Sen D."/>
            <person name="Tripathy S."/>
        </authorList>
    </citation>
    <scope>NUCLEOTIDE SEQUENCE</scope>
    <source>
        <strain evidence="1">BDU141951</strain>
    </source>
</reference>
<name>A0A0C1Y4J2_9CYAN</name>
<accession>A0A0C1Y4J2</accession>
<dbReference type="InterPro" id="IPR008984">
    <property type="entry name" value="SMAD_FHA_dom_sf"/>
</dbReference>
<reference evidence="1" key="2">
    <citation type="journal article" date="2015" name="Genome Announc.">
        <title>Draft Genome Sequence of Filamentous Marine Cyanobacterium Lyngbya confervoides Strain BDU141951.</title>
        <authorList>
            <person name="Chandrababunaidu M.M."/>
            <person name="Sen D."/>
            <person name="Tripathy S."/>
        </authorList>
    </citation>
    <scope>NUCLEOTIDE SEQUENCE</scope>
    <source>
        <strain evidence="1">BDU141951</strain>
    </source>
</reference>
<dbReference type="EMBL" id="JTHE02000003">
    <property type="protein sequence ID" value="NEV68345.1"/>
    <property type="molecule type" value="Genomic_DNA"/>
</dbReference>
<dbReference type="Gene3D" id="2.60.200.20">
    <property type="match status" value="1"/>
</dbReference>
<dbReference type="Pfam" id="PF00498">
    <property type="entry name" value="FHA"/>
    <property type="match status" value="1"/>
</dbReference>
<reference evidence="1" key="3">
    <citation type="submission" date="2020-02" db="EMBL/GenBank/DDBJ databases">
        <authorList>
            <person name="Sarangi A.N."/>
            <person name="Ghosh S."/>
            <person name="Mukherjee M."/>
            <person name="Tripathy S."/>
        </authorList>
    </citation>
    <scope>NUCLEOTIDE SEQUENCE</scope>
    <source>
        <strain evidence="1">BDU141951</strain>
    </source>
</reference>
<dbReference type="AlphaFoldDB" id="A0A0C1Y4J2"/>
<dbReference type="SUPFAM" id="SSF49879">
    <property type="entry name" value="SMAD/FHA domain"/>
    <property type="match status" value="1"/>
</dbReference>
<evidence type="ECO:0000313" key="1">
    <source>
        <dbReference type="EMBL" id="NEV68345.1"/>
    </source>
</evidence>